<protein>
    <submittedName>
        <fullName evidence="1">Uncharacterized protein</fullName>
    </submittedName>
</protein>
<dbReference type="EMBL" id="CAAALY010255386">
    <property type="protein sequence ID" value="VEL37568.1"/>
    <property type="molecule type" value="Genomic_DNA"/>
</dbReference>
<reference evidence="1" key="1">
    <citation type="submission" date="2018-11" db="EMBL/GenBank/DDBJ databases">
        <authorList>
            <consortium name="Pathogen Informatics"/>
        </authorList>
    </citation>
    <scope>NUCLEOTIDE SEQUENCE</scope>
</reference>
<dbReference type="Proteomes" id="UP000784294">
    <property type="component" value="Unassembled WGS sequence"/>
</dbReference>
<organism evidence="1 2">
    <name type="scientific">Protopolystoma xenopodis</name>
    <dbReference type="NCBI Taxonomy" id="117903"/>
    <lineage>
        <taxon>Eukaryota</taxon>
        <taxon>Metazoa</taxon>
        <taxon>Spiralia</taxon>
        <taxon>Lophotrochozoa</taxon>
        <taxon>Platyhelminthes</taxon>
        <taxon>Monogenea</taxon>
        <taxon>Polyopisthocotylea</taxon>
        <taxon>Polystomatidea</taxon>
        <taxon>Polystomatidae</taxon>
        <taxon>Protopolystoma</taxon>
    </lineage>
</organism>
<sequence length="75" mass="8073">MDAAASINEYLHPAYAPQVATYQLGMSREEEEENQSELAGLGESRLLRPVPLVVDWPISAGEASQCGGIAEKKKA</sequence>
<proteinExistence type="predicted"/>
<evidence type="ECO:0000313" key="1">
    <source>
        <dbReference type="EMBL" id="VEL37568.1"/>
    </source>
</evidence>
<comment type="caution">
    <text evidence="1">The sequence shown here is derived from an EMBL/GenBank/DDBJ whole genome shotgun (WGS) entry which is preliminary data.</text>
</comment>
<name>A0A3S5CUA4_9PLAT</name>
<keyword evidence="2" id="KW-1185">Reference proteome</keyword>
<accession>A0A3S5CUA4</accession>
<gene>
    <name evidence="1" type="ORF">PXEA_LOCUS31008</name>
</gene>
<evidence type="ECO:0000313" key="2">
    <source>
        <dbReference type="Proteomes" id="UP000784294"/>
    </source>
</evidence>
<dbReference type="AlphaFoldDB" id="A0A3S5CUA4"/>